<feature type="binding site" evidence="9">
    <location>
        <position position="318"/>
    </location>
    <ligand>
        <name>DNA</name>
        <dbReference type="ChEBI" id="CHEBI:16991"/>
    </ligand>
</feature>
<dbReference type="GO" id="GO:0016787">
    <property type="term" value="F:hydrolase activity"/>
    <property type="evidence" value="ECO:0007669"/>
    <property type="project" value="UniProtKB-KW"/>
</dbReference>
<dbReference type="InterPro" id="IPR036390">
    <property type="entry name" value="WH_DNA-bd_sf"/>
</dbReference>
<comment type="catalytic activity">
    <reaction evidence="9">
        <text>ATP + H2O = ADP + phosphate + H(+)</text>
        <dbReference type="Rhea" id="RHEA:13065"/>
        <dbReference type="ChEBI" id="CHEBI:15377"/>
        <dbReference type="ChEBI" id="CHEBI:15378"/>
        <dbReference type="ChEBI" id="CHEBI:30616"/>
        <dbReference type="ChEBI" id="CHEBI:43474"/>
        <dbReference type="ChEBI" id="CHEBI:456216"/>
    </reaction>
</comment>
<dbReference type="InterPro" id="IPR003593">
    <property type="entry name" value="AAA+_ATPase"/>
</dbReference>
<feature type="binding site" evidence="9">
    <location>
        <begin position="136"/>
        <end position="138"/>
    </location>
    <ligand>
        <name>ATP</name>
        <dbReference type="ChEBI" id="CHEBI:30616"/>
    </ligand>
</feature>
<keyword evidence="3 9" id="KW-0227">DNA damage</keyword>
<feature type="binding site" evidence="9">
    <location>
        <position position="75"/>
    </location>
    <ligand>
        <name>ATP</name>
        <dbReference type="ChEBI" id="CHEBI:30616"/>
    </ligand>
</feature>
<feature type="binding site" evidence="9">
    <location>
        <position position="28"/>
    </location>
    <ligand>
        <name>ATP</name>
        <dbReference type="ChEBI" id="CHEBI:30616"/>
    </ligand>
</feature>
<dbReference type="AlphaFoldDB" id="A0A9D0Z1Q0"/>
<sequence>MSLEFSQELEAPIVTTAFTPQDAGEVGLRPRLLADYTGQEKAKGNLSVYIEAARRRNEPLDHTLLYGPPGLGKTTLAGVIANEMGAGIRITSGPAIEKPGDLAALLTNLNPGDILFIDEIHRLNRVVEEILYPAMEDFAIDIIVGKGPSANSIRLDLPKFTLVGATTRAGQLSAPLRDRFGVSLRLELYTPEELARIVSRSAAILGMEIAPEGAMEIASRSRGTPRIANRFLRRVRDFAQVMGDGVITKEAADLALSRLEVDKLGLDTIDRRMLTAIIQNYGGGPVGLETLAATIGEEAVTLEDVYEPYLMQLGFLTRTPRGRCVTGLAYEHLHIPYEGQQQFSI</sequence>
<dbReference type="NCBIfam" id="NF000868">
    <property type="entry name" value="PRK00080.1"/>
    <property type="match status" value="1"/>
</dbReference>
<dbReference type="InterPro" id="IPR041445">
    <property type="entry name" value="AAA_lid_4"/>
</dbReference>
<name>A0A9D0Z1Q0_9FIRM</name>
<dbReference type="CDD" id="cd00009">
    <property type="entry name" value="AAA"/>
    <property type="match status" value="1"/>
</dbReference>
<keyword evidence="4 9" id="KW-0378">Hydrolase</keyword>
<dbReference type="GO" id="GO:0005524">
    <property type="term" value="F:ATP binding"/>
    <property type="evidence" value="ECO:0007669"/>
    <property type="project" value="UniProtKB-UniRule"/>
</dbReference>
<proteinExistence type="inferred from homology"/>
<dbReference type="GO" id="GO:0005737">
    <property type="term" value="C:cytoplasm"/>
    <property type="evidence" value="ECO:0007669"/>
    <property type="project" value="UniProtKB-SubCell"/>
</dbReference>
<comment type="similarity">
    <text evidence="9">Belongs to the RuvB family.</text>
</comment>
<dbReference type="Gene3D" id="3.40.50.300">
    <property type="entry name" value="P-loop containing nucleotide triphosphate hydrolases"/>
    <property type="match status" value="1"/>
</dbReference>
<evidence type="ECO:0000256" key="6">
    <source>
        <dbReference type="ARBA" id="ARBA00023125"/>
    </source>
</evidence>
<evidence type="ECO:0000313" key="11">
    <source>
        <dbReference type="EMBL" id="HIQ67345.1"/>
    </source>
</evidence>
<dbReference type="SUPFAM" id="SSF46785">
    <property type="entry name" value="Winged helix' DNA-binding domain"/>
    <property type="match status" value="1"/>
</dbReference>
<evidence type="ECO:0000259" key="10">
    <source>
        <dbReference type="SMART" id="SM00382"/>
    </source>
</evidence>
<keyword evidence="2 9" id="KW-0547">Nucleotide-binding</keyword>
<feature type="domain" description="AAA+ ATPase" evidence="10">
    <location>
        <begin position="59"/>
        <end position="190"/>
    </location>
</feature>
<dbReference type="GO" id="GO:0009378">
    <property type="term" value="F:four-way junction helicase activity"/>
    <property type="evidence" value="ECO:0007669"/>
    <property type="project" value="InterPro"/>
</dbReference>
<organism evidence="11 12">
    <name type="scientific">Candidatus Faecousia excrementigallinarum</name>
    <dbReference type="NCBI Taxonomy" id="2840806"/>
    <lineage>
        <taxon>Bacteria</taxon>
        <taxon>Bacillati</taxon>
        <taxon>Bacillota</taxon>
        <taxon>Clostridia</taxon>
        <taxon>Eubacteriales</taxon>
        <taxon>Oscillospiraceae</taxon>
        <taxon>Faecousia</taxon>
    </lineage>
</organism>
<dbReference type="PANTHER" id="PTHR42848">
    <property type="match status" value="1"/>
</dbReference>
<feature type="binding site" evidence="9">
    <location>
        <position position="29"/>
    </location>
    <ligand>
        <name>ATP</name>
        <dbReference type="ChEBI" id="CHEBI:30616"/>
    </ligand>
</feature>
<evidence type="ECO:0000313" key="12">
    <source>
        <dbReference type="Proteomes" id="UP000886796"/>
    </source>
</evidence>
<dbReference type="GO" id="GO:0000400">
    <property type="term" value="F:four-way junction DNA binding"/>
    <property type="evidence" value="ECO:0007669"/>
    <property type="project" value="UniProtKB-UniRule"/>
</dbReference>
<dbReference type="Proteomes" id="UP000886796">
    <property type="component" value="Unassembled WGS sequence"/>
</dbReference>
<evidence type="ECO:0000256" key="1">
    <source>
        <dbReference type="ARBA" id="ARBA00022490"/>
    </source>
</evidence>
<keyword evidence="8 9" id="KW-0234">DNA repair</keyword>
<keyword evidence="7 9" id="KW-0233">DNA recombination</keyword>
<evidence type="ECO:0000256" key="9">
    <source>
        <dbReference type="HAMAP-Rule" id="MF_00016"/>
    </source>
</evidence>
<dbReference type="InterPro" id="IPR036388">
    <property type="entry name" value="WH-like_DNA-bd_sf"/>
</dbReference>
<keyword evidence="6 9" id="KW-0238">DNA-binding</keyword>
<comment type="caution">
    <text evidence="11">The sequence shown here is derived from an EMBL/GenBank/DDBJ whole genome shotgun (WGS) entry which is preliminary data.</text>
</comment>
<feature type="binding site" evidence="9">
    <location>
        <position position="74"/>
    </location>
    <ligand>
        <name>Mg(2+)</name>
        <dbReference type="ChEBI" id="CHEBI:18420"/>
    </ligand>
</feature>
<feature type="binding site" evidence="9">
    <location>
        <position position="73"/>
    </location>
    <ligand>
        <name>ATP</name>
        <dbReference type="ChEBI" id="CHEBI:30616"/>
    </ligand>
</feature>
<dbReference type="SMART" id="SM00382">
    <property type="entry name" value="AAA"/>
    <property type="match status" value="1"/>
</dbReference>
<comment type="caution">
    <text evidence="9">Lacks conserved residue(s) required for the propagation of feature annotation.</text>
</comment>
<protein>
    <recommendedName>
        <fullName evidence="9">Holliday junction branch migration complex subunit RuvB</fullName>
        <ecNumber evidence="9">3.6.4.-</ecNumber>
    </recommendedName>
</protein>
<gene>
    <name evidence="9 11" type="primary">ruvB</name>
    <name evidence="11" type="ORF">IAB74_02400</name>
</gene>
<dbReference type="Pfam" id="PF05496">
    <property type="entry name" value="RuvB_N"/>
    <property type="match status" value="1"/>
</dbReference>
<evidence type="ECO:0000256" key="2">
    <source>
        <dbReference type="ARBA" id="ARBA00022741"/>
    </source>
</evidence>
<dbReference type="InterPro" id="IPR004605">
    <property type="entry name" value="DNA_helicase_Holl-junc_RuvB"/>
</dbReference>
<dbReference type="InterPro" id="IPR027417">
    <property type="entry name" value="P-loop_NTPase"/>
</dbReference>
<dbReference type="GO" id="GO:0006310">
    <property type="term" value="P:DNA recombination"/>
    <property type="evidence" value="ECO:0007669"/>
    <property type="project" value="UniProtKB-UniRule"/>
</dbReference>
<dbReference type="InterPro" id="IPR008823">
    <property type="entry name" value="RuvB_wg_C"/>
</dbReference>
<reference evidence="11" key="2">
    <citation type="journal article" date="2021" name="PeerJ">
        <title>Extensive microbial diversity within the chicken gut microbiome revealed by metagenomics and culture.</title>
        <authorList>
            <person name="Gilroy R."/>
            <person name="Ravi A."/>
            <person name="Getino M."/>
            <person name="Pursley I."/>
            <person name="Horton D.L."/>
            <person name="Alikhan N.F."/>
            <person name="Baker D."/>
            <person name="Gharbi K."/>
            <person name="Hall N."/>
            <person name="Watson M."/>
            <person name="Adriaenssens E.M."/>
            <person name="Foster-Nyarko E."/>
            <person name="Jarju S."/>
            <person name="Secka A."/>
            <person name="Antonio M."/>
            <person name="Oren A."/>
            <person name="Chaudhuri R.R."/>
            <person name="La Ragione R."/>
            <person name="Hildebrand F."/>
            <person name="Pallen M.J."/>
        </authorList>
    </citation>
    <scope>NUCLEOTIDE SEQUENCE</scope>
    <source>
        <strain evidence="11">13361</strain>
    </source>
</reference>
<reference evidence="11" key="1">
    <citation type="submission" date="2020-10" db="EMBL/GenBank/DDBJ databases">
        <authorList>
            <person name="Gilroy R."/>
        </authorList>
    </citation>
    <scope>NUCLEOTIDE SEQUENCE</scope>
    <source>
        <strain evidence="11">13361</strain>
    </source>
</reference>
<feature type="binding site" evidence="9">
    <location>
        <position position="323"/>
    </location>
    <ligand>
        <name>DNA</name>
        <dbReference type="ChEBI" id="CHEBI:16991"/>
    </ligand>
</feature>
<evidence type="ECO:0000256" key="5">
    <source>
        <dbReference type="ARBA" id="ARBA00022840"/>
    </source>
</evidence>
<evidence type="ECO:0000256" key="7">
    <source>
        <dbReference type="ARBA" id="ARBA00023172"/>
    </source>
</evidence>
<comment type="subunit">
    <text evidence="9">Homohexamer. Forms an RuvA(8)-RuvB(12)-Holliday junction (HJ) complex. HJ DNA is sandwiched between 2 RuvA tetramers; dsDNA enters through RuvA and exits via RuvB. An RuvB hexamer assembles on each DNA strand where it exits the tetramer. Each RuvB hexamer is contacted by two RuvA subunits (via domain III) on 2 adjacent RuvB subunits; this complex drives branch migration. In the full resolvosome a probable DNA-RuvA(4)-RuvB(12)-RuvC(2) complex forms which resolves the HJ.</text>
</comment>
<dbReference type="SUPFAM" id="SSF52540">
    <property type="entry name" value="P-loop containing nucleoside triphosphate hydrolases"/>
    <property type="match status" value="1"/>
</dbReference>
<comment type="domain">
    <text evidence="9">Has 3 domains, the large (RuvB-L) and small ATPase (RuvB-S) domains and the C-terminal head (RuvB-H) domain. The head domain binds DNA, while the ATPase domains jointly bind ATP, ADP or are empty depending on the state of the subunit in the translocation cycle. During a single DNA translocation step the structure of each domain remains the same, but their relative positions change.</text>
</comment>
<dbReference type="Gene3D" id="1.10.8.60">
    <property type="match status" value="1"/>
</dbReference>
<feature type="binding site" evidence="9">
    <location>
        <position position="74"/>
    </location>
    <ligand>
        <name>ATP</name>
        <dbReference type="ChEBI" id="CHEBI:30616"/>
    </ligand>
</feature>
<feature type="binding site" evidence="9">
    <location>
        <position position="70"/>
    </location>
    <ligand>
        <name>ATP</name>
        <dbReference type="ChEBI" id="CHEBI:30616"/>
    </ligand>
</feature>
<dbReference type="NCBIfam" id="TIGR00635">
    <property type="entry name" value="ruvB"/>
    <property type="match status" value="1"/>
</dbReference>
<dbReference type="EMBL" id="DVFK01000032">
    <property type="protein sequence ID" value="HIQ67345.1"/>
    <property type="molecule type" value="Genomic_DNA"/>
</dbReference>
<comment type="function">
    <text evidence="9">The RuvA-RuvB-RuvC complex processes Holliday junction (HJ) DNA during genetic recombination and DNA repair, while the RuvA-RuvB complex plays an important role in the rescue of blocked DNA replication forks via replication fork reversal (RFR). RuvA specifically binds to HJ cruciform DNA, conferring on it an open structure. The RuvB hexamer acts as an ATP-dependent pump, pulling dsDNA into and through the RuvAB complex. RuvB forms 2 homohexamers on either side of HJ DNA bound by 1 or 2 RuvA tetramers; 4 subunits per hexamer contact DNA at a time. Coordinated motions by a converter formed by DNA-disengaged RuvB subunits stimulates ATP hydrolysis and nucleotide exchange. Immobilization of the converter enables RuvB to convert the ATP-contained energy into a lever motion, pulling 2 nucleotides of DNA out of the RuvA tetramer per ATP hydrolyzed, thus driving DNA branch migration. The RuvB motors rotate together with the DNA substrate, which together with the progressing nucleotide cycle form the mechanistic basis for DNA recombination by continuous HJ branch migration. Branch migration allows RuvC to scan DNA until it finds its consensus sequence, where it cleaves and resolves cruciform DNA.</text>
</comment>
<evidence type="ECO:0000256" key="3">
    <source>
        <dbReference type="ARBA" id="ARBA00022763"/>
    </source>
</evidence>
<feature type="region of interest" description="Head domain (RuvB-H)" evidence="9">
    <location>
        <begin position="263"/>
        <end position="345"/>
    </location>
</feature>
<dbReference type="Pfam" id="PF17864">
    <property type="entry name" value="AAA_lid_4"/>
    <property type="match status" value="1"/>
</dbReference>
<dbReference type="Gene3D" id="1.10.10.10">
    <property type="entry name" value="Winged helix-like DNA-binding domain superfamily/Winged helix DNA-binding domain"/>
    <property type="match status" value="1"/>
</dbReference>
<keyword evidence="5 9" id="KW-0067">ATP-binding</keyword>
<feature type="region of interest" description="Small ATPAse domain (RuvB-S)" evidence="9">
    <location>
        <begin position="190"/>
        <end position="260"/>
    </location>
</feature>
<comment type="subcellular location">
    <subcellularLocation>
        <location evidence="9">Cytoplasm</location>
    </subcellularLocation>
</comment>
<dbReference type="HAMAP" id="MF_00016">
    <property type="entry name" value="DNA_HJ_migration_RuvB"/>
    <property type="match status" value="1"/>
</dbReference>
<evidence type="ECO:0000256" key="8">
    <source>
        <dbReference type="ARBA" id="ARBA00023204"/>
    </source>
</evidence>
<keyword evidence="11" id="KW-0347">Helicase</keyword>
<dbReference type="PANTHER" id="PTHR42848:SF1">
    <property type="entry name" value="HOLLIDAY JUNCTION BRANCH MIGRATION COMPLEX SUBUNIT RUVB"/>
    <property type="match status" value="1"/>
</dbReference>
<feature type="binding site" evidence="9">
    <location>
        <position position="189"/>
    </location>
    <ligand>
        <name>ATP</name>
        <dbReference type="ChEBI" id="CHEBI:30616"/>
    </ligand>
</feature>
<feature type="binding site" evidence="9">
    <location>
        <position position="226"/>
    </location>
    <ligand>
        <name>ATP</name>
        <dbReference type="ChEBI" id="CHEBI:30616"/>
    </ligand>
</feature>
<feature type="region of interest" description="Large ATPase domain (RuvB-L)" evidence="9">
    <location>
        <begin position="9"/>
        <end position="189"/>
    </location>
</feature>
<dbReference type="InterPro" id="IPR008824">
    <property type="entry name" value="RuvB-like_N"/>
</dbReference>
<accession>A0A9D0Z1Q0</accession>
<dbReference type="GO" id="GO:0006281">
    <property type="term" value="P:DNA repair"/>
    <property type="evidence" value="ECO:0007669"/>
    <property type="project" value="UniProtKB-UniRule"/>
</dbReference>
<dbReference type="EC" id="3.6.4.-" evidence="9"/>
<evidence type="ECO:0000256" key="4">
    <source>
        <dbReference type="ARBA" id="ARBA00022801"/>
    </source>
</evidence>
<dbReference type="GO" id="GO:0048476">
    <property type="term" value="C:Holliday junction resolvase complex"/>
    <property type="evidence" value="ECO:0007669"/>
    <property type="project" value="UniProtKB-UniRule"/>
</dbReference>
<keyword evidence="1 9" id="KW-0963">Cytoplasm</keyword>
<feature type="binding site" evidence="9">
    <location>
        <position position="179"/>
    </location>
    <ligand>
        <name>ATP</name>
        <dbReference type="ChEBI" id="CHEBI:30616"/>
    </ligand>
</feature>
<dbReference type="Pfam" id="PF05491">
    <property type="entry name" value="WHD_RuvB"/>
    <property type="match status" value="1"/>
</dbReference>